<dbReference type="InterPro" id="IPR029020">
    <property type="entry name" value="Ammonium/urea_transptr"/>
</dbReference>
<gene>
    <name evidence="11" type="ORF">HAKA00212_LOCUS10512</name>
    <name evidence="12" type="ORF">HAKA00212_LOCUS10513</name>
</gene>
<keyword evidence="7 8" id="KW-0924">Ammonia transport</keyword>
<feature type="transmembrane region" description="Helical" evidence="8">
    <location>
        <begin position="122"/>
        <end position="142"/>
    </location>
</feature>
<evidence type="ECO:0000256" key="6">
    <source>
        <dbReference type="ARBA" id="ARBA00023136"/>
    </source>
</evidence>
<feature type="transmembrane region" description="Helical" evidence="8">
    <location>
        <begin position="154"/>
        <end position="174"/>
    </location>
</feature>
<dbReference type="InterPro" id="IPR024041">
    <property type="entry name" value="NH4_transpt_AmtB-like_dom"/>
</dbReference>
<keyword evidence="3 8" id="KW-0813">Transport</keyword>
<dbReference type="PANTHER" id="PTHR11730">
    <property type="entry name" value="AMMONIUM TRANSPORTER"/>
    <property type="match status" value="1"/>
</dbReference>
<dbReference type="FunFam" id="1.10.3430.10:FF:000008">
    <property type="entry name" value="Ammonium transporter"/>
    <property type="match status" value="1"/>
</dbReference>
<name>A0A6V1QTK2_HETAK</name>
<dbReference type="Pfam" id="PF00909">
    <property type="entry name" value="Ammonium_transp"/>
    <property type="match status" value="1"/>
</dbReference>
<evidence type="ECO:0000256" key="7">
    <source>
        <dbReference type="ARBA" id="ARBA00023177"/>
    </source>
</evidence>
<comment type="similarity">
    <text evidence="2 8">Belongs to the ammonia transporter channel (TC 1.A.11.2) family.</text>
</comment>
<feature type="transmembrane region" description="Helical" evidence="8">
    <location>
        <begin position="194"/>
        <end position="215"/>
    </location>
</feature>
<organism evidence="11">
    <name type="scientific">Heterosigma akashiwo</name>
    <name type="common">Chromophytic alga</name>
    <name type="synonym">Heterosigma carterae</name>
    <dbReference type="NCBI Taxonomy" id="2829"/>
    <lineage>
        <taxon>Eukaryota</taxon>
        <taxon>Sar</taxon>
        <taxon>Stramenopiles</taxon>
        <taxon>Ochrophyta</taxon>
        <taxon>Raphidophyceae</taxon>
        <taxon>Chattonellales</taxon>
        <taxon>Chattonellaceae</taxon>
        <taxon>Heterosigma</taxon>
    </lineage>
</organism>
<comment type="subcellular location">
    <subcellularLocation>
        <location evidence="8">Cell membrane</location>
        <topology evidence="8">Multi-pass membrane protein</topology>
    </subcellularLocation>
    <subcellularLocation>
        <location evidence="1">Membrane</location>
        <topology evidence="1">Multi-pass membrane protein</topology>
    </subcellularLocation>
</comment>
<feature type="transmembrane region" description="Helical" evidence="8">
    <location>
        <begin position="358"/>
        <end position="376"/>
    </location>
</feature>
<evidence type="ECO:0000259" key="10">
    <source>
        <dbReference type="Pfam" id="PF00909"/>
    </source>
</evidence>
<evidence type="ECO:0000256" key="8">
    <source>
        <dbReference type="RuleBase" id="RU362002"/>
    </source>
</evidence>
<dbReference type="InterPro" id="IPR001905">
    <property type="entry name" value="Ammonium_transpt"/>
</dbReference>
<dbReference type="SUPFAM" id="SSF111352">
    <property type="entry name" value="Ammonium transporter"/>
    <property type="match status" value="1"/>
</dbReference>
<dbReference type="GO" id="GO:0097272">
    <property type="term" value="P:ammonium homeostasis"/>
    <property type="evidence" value="ECO:0007669"/>
    <property type="project" value="TreeGrafter"/>
</dbReference>
<proteinExistence type="inferred from homology"/>
<feature type="transmembrane region" description="Helical" evidence="8">
    <location>
        <begin position="66"/>
        <end position="86"/>
    </location>
</feature>
<evidence type="ECO:0000256" key="4">
    <source>
        <dbReference type="ARBA" id="ARBA00022692"/>
    </source>
</evidence>
<evidence type="ECO:0000256" key="9">
    <source>
        <dbReference type="SAM" id="MobiDB-lite"/>
    </source>
</evidence>
<evidence type="ECO:0000256" key="1">
    <source>
        <dbReference type="ARBA" id="ARBA00004141"/>
    </source>
</evidence>
<feature type="transmembrane region" description="Helical" evidence="8">
    <location>
        <begin position="326"/>
        <end position="346"/>
    </location>
</feature>
<feature type="region of interest" description="Disordered" evidence="9">
    <location>
        <begin position="449"/>
        <end position="469"/>
    </location>
</feature>
<dbReference type="EMBL" id="HBIU01022640">
    <property type="protein sequence ID" value="CAE0631807.1"/>
    <property type="molecule type" value="Transcribed_RNA"/>
</dbReference>
<reference evidence="11" key="1">
    <citation type="submission" date="2021-01" db="EMBL/GenBank/DDBJ databases">
        <authorList>
            <person name="Corre E."/>
            <person name="Pelletier E."/>
            <person name="Niang G."/>
            <person name="Scheremetjew M."/>
            <person name="Finn R."/>
            <person name="Kale V."/>
            <person name="Holt S."/>
            <person name="Cochrane G."/>
            <person name="Meng A."/>
            <person name="Brown T."/>
            <person name="Cohen L."/>
        </authorList>
    </citation>
    <scope>NUCLEOTIDE SEQUENCE</scope>
    <source>
        <strain evidence="11">CCMP3107</strain>
    </source>
</reference>
<dbReference type="PANTHER" id="PTHR11730:SF6">
    <property type="entry name" value="AMMONIUM TRANSPORTER"/>
    <property type="match status" value="1"/>
</dbReference>
<feature type="transmembrane region" description="Helical" evidence="8">
    <location>
        <begin position="29"/>
        <end position="54"/>
    </location>
</feature>
<accession>A0A6V1QTK2</accession>
<keyword evidence="6 8" id="KW-0472">Membrane</keyword>
<keyword evidence="5 8" id="KW-1133">Transmembrane helix</keyword>
<feature type="transmembrane region" description="Helical" evidence="8">
    <location>
        <begin position="404"/>
        <end position="428"/>
    </location>
</feature>
<evidence type="ECO:0000256" key="3">
    <source>
        <dbReference type="ARBA" id="ARBA00022448"/>
    </source>
</evidence>
<dbReference type="AlphaFoldDB" id="A0A6V1QTK2"/>
<dbReference type="GO" id="GO:0008519">
    <property type="term" value="F:ammonium channel activity"/>
    <property type="evidence" value="ECO:0007669"/>
    <property type="project" value="InterPro"/>
</dbReference>
<feature type="domain" description="Ammonium transporter AmtB-like" evidence="10">
    <location>
        <begin position="31"/>
        <end position="455"/>
    </location>
</feature>
<comment type="caution">
    <text evidence="8">Lacks conserved residue(s) required for the propagation of feature annotation.</text>
</comment>
<keyword evidence="4 8" id="KW-0812">Transmembrane</keyword>
<dbReference type="Gene3D" id="1.10.3430.10">
    <property type="entry name" value="Ammonium transporter AmtB like domains"/>
    <property type="match status" value="1"/>
</dbReference>
<evidence type="ECO:0000313" key="11">
    <source>
        <dbReference type="EMBL" id="CAE0631807.1"/>
    </source>
</evidence>
<sequence length="469" mass="50127">MSSVNVTQLYLDFEALQEDYASFKVDVDAFWLMFGAVLVFFMQTGFGMLEVGCIQWKNVKNILIKNVFDASLGAIVWWSIGFGVAMGKDDYVSDGSNGFIGRDLFFMTTDTFRGGPNSDKGYAWAGWLFQWAFAATTATIVTGSVAERITFSAYLVYAFCLVSFVYPCVVHWGWNANGWASAWREEDLLFGCGVLDFAGSGVVHTTGGVVALWGAKILGPRTGRFINGQKQEFKEVSPIYQTLGTLILWFGWYGFNGASTLYIGGYSAPAARAMVTSTISAGAGCISSVLLAKLHTGIIDPGAANNGILGGLVSITASCSVVDPEGAFVIGLIGGVIYYFSALLLLRLQIDDVVNASPVHMFCGVWGVLASGLFASEAPYGAAYYSARQSKCAGAFYGGDGSQFAANLAFILAVLAWSTTWGCIIFFACDKIPFIGLRVDLEVEEMGMDSSKHGGAVDGATQKKGEGLA</sequence>
<feature type="transmembrane region" description="Helical" evidence="8">
    <location>
        <begin position="236"/>
        <end position="255"/>
    </location>
</feature>
<dbReference type="NCBIfam" id="TIGR00836">
    <property type="entry name" value="amt"/>
    <property type="match status" value="1"/>
</dbReference>
<evidence type="ECO:0000256" key="2">
    <source>
        <dbReference type="ARBA" id="ARBA00005887"/>
    </source>
</evidence>
<protein>
    <recommendedName>
        <fullName evidence="8">Ammonium transporter</fullName>
    </recommendedName>
</protein>
<evidence type="ECO:0000256" key="5">
    <source>
        <dbReference type="ARBA" id="ARBA00022989"/>
    </source>
</evidence>
<evidence type="ECO:0000313" key="12">
    <source>
        <dbReference type="EMBL" id="CAE0631808.1"/>
    </source>
</evidence>
<dbReference type="EMBL" id="HBIU01022641">
    <property type="protein sequence ID" value="CAE0631808.1"/>
    <property type="molecule type" value="Transcribed_RNA"/>
</dbReference>
<dbReference type="GO" id="GO:0005886">
    <property type="term" value="C:plasma membrane"/>
    <property type="evidence" value="ECO:0007669"/>
    <property type="project" value="UniProtKB-SubCell"/>
</dbReference>